<reference evidence="9 10" key="1">
    <citation type="submission" date="2021-06" db="EMBL/GenBank/DDBJ databases">
        <authorList>
            <person name="Grouzdev D.S."/>
            <person name="Koziaeva V."/>
        </authorList>
    </citation>
    <scope>NUCLEOTIDE SEQUENCE [LARGE SCALE GENOMIC DNA]</scope>
    <source>
        <strain evidence="9 10">22</strain>
    </source>
</reference>
<dbReference type="SUPFAM" id="SSF55874">
    <property type="entry name" value="ATPase domain of HSP90 chaperone/DNA topoisomerase II/histidine kinase"/>
    <property type="match status" value="1"/>
</dbReference>
<dbReference type="InterPro" id="IPR003661">
    <property type="entry name" value="HisK_dim/P_dom"/>
</dbReference>
<dbReference type="InterPro" id="IPR000014">
    <property type="entry name" value="PAS"/>
</dbReference>
<dbReference type="PANTHER" id="PTHR43047">
    <property type="entry name" value="TWO-COMPONENT HISTIDINE PROTEIN KINASE"/>
    <property type="match status" value="1"/>
</dbReference>
<dbReference type="PROSITE" id="PS50109">
    <property type="entry name" value="HIS_KIN"/>
    <property type="match status" value="1"/>
</dbReference>
<evidence type="ECO:0000259" key="8">
    <source>
        <dbReference type="PROSITE" id="PS50109"/>
    </source>
</evidence>
<dbReference type="SMART" id="SM00387">
    <property type="entry name" value="HATPase_c"/>
    <property type="match status" value="1"/>
</dbReference>
<feature type="coiled-coil region" evidence="6">
    <location>
        <begin position="102"/>
        <end position="132"/>
    </location>
</feature>
<dbReference type="Pfam" id="PF13188">
    <property type="entry name" value="PAS_8"/>
    <property type="match status" value="1"/>
</dbReference>
<evidence type="ECO:0000256" key="2">
    <source>
        <dbReference type="ARBA" id="ARBA00012438"/>
    </source>
</evidence>
<gene>
    <name evidence="9" type="ORF">KL771_17265</name>
</gene>
<dbReference type="SMART" id="SM00091">
    <property type="entry name" value="PAS"/>
    <property type="match status" value="3"/>
</dbReference>
<feature type="transmembrane region" description="Helical" evidence="7">
    <location>
        <begin position="78"/>
        <end position="101"/>
    </location>
</feature>
<dbReference type="Gene3D" id="3.30.565.10">
    <property type="entry name" value="Histidine kinase-like ATPase, C-terminal domain"/>
    <property type="match status" value="1"/>
</dbReference>
<accession>A0A947D6V8</accession>
<keyword evidence="7" id="KW-0472">Membrane</keyword>
<organism evidence="9 10">
    <name type="scientific">Prosthecodimorpha staleyi</name>
    <dbReference type="NCBI Taxonomy" id="2840188"/>
    <lineage>
        <taxon>Bacteria</taxon>
        <taxon>Pseudomonadati</taxon>
        <taxon>Pseudomonadota</taxon>
        <taxon>Alphaproteobacteria</taxon>
        <taxon>Hyphomicrobiales</taxon>
        <taxon>Ancalomicrobiaceae</taxon>
        <taxon>Prosthecodimorpha</taxon>
    </lineage>
</organism>
<keyword evidence="6" id="KW-0175">Coiled coil</keyword>
<dbReference type="EC" id="2.7.13.3" evidence="2"/>
<dbReference type="SMART" id="SM00388">
    <property type="entry name" value="HisKA"/>
    <property type="match status" value="1"/>
</dbReference>
<evidence type="ECO:0000256" key="3">
    <source>
        <dbReference type="ARBA" id="ARBA00022553"/>
    </source>
</evidence>
<dbReference type="SUPFAM" id="SSF47384">
    <property type="entry name" value="Homodimeric domain of signal transducing histidine kinase"/>
    <property type="match status" value="1"/>
</dbReference>
<evidence type="ECO:0000313" key="9">
    <source>
        <dbReference type="EMBL" id="MBT9291219.1"/>
    </source>
</evidence>
<evidence type="ECO:0000256" key="1">
    <source>
        <dbReference type="ARBA" id="ARBA00000085"/>
    </source>
</evidence>
<dbReference type="GO" id="GO:0000155">
    <property type="term" value="F:phosphorelay sensor kinase activity"/>
    <property type="evidence" value="ECO:0007669"/>
    <property type="project" value="InterPro"/>
</dbReference>
<evidence type="ECO:0000256" key="7">
    <source>
        <dbReference type="SAM" id="Phobius"/>
    </source>
</evidence>
<dbReference type="SUPFAM" id="SSF55785">
    <property type="entry name" value="PYP-like sensor domain (PAS domain)"/>
    <property type="match status" value="3"/>
</dbReference>
<keyword evidence="7" id="KW-0812">Transmembrane</keyword>
<evidence type="ECO:0000256" key="4">
    <source>
        <dbReference type="ARBA" id="ARBA00022679"/>
    </source>
</evidence>
<keyword evidence="3" id="KW-0597">Phosphoprotein</keyword>
<dbReference type="Proteomes" id="UP000766595">
    <property type="component" value="Unassembled WGS sequence"/>
</dbReference>
<keyword evidence="7" id="KW-1133">Transmembrane helix</keyword>
<dbReference type="FunFam" id="3.30.565.10:FF:000006">
    <property type="entry name" value="Sensor histidine kinase WalK"/>
    <property type="match status" value="1"/>
</dbReference>
<name>A0A947D6V8_9HYPH</name>
<keyword evidence="4" id="KW-0808">Transferase</keyword>
<dbReference type="Pfam" id="PF12860">
    <property type="entry name" value="PAS_7"/>
    <property type="match status" value="2"/>
</dbReference>
<keyword evidence="10" id="KW-1185">Reference proteome</keyword>
<sequence>MAPRRRARIRARFPKFDAVFGQTAHARLVAPTVRPPFAHDVARHCAAGLAVLPTLALPAFAAAEDTAVTVGSLYSHEIMLTALLTGVLTVAVASAVGMMRVRTRQEREIDRLKAENRDIRALADRAEGLLDAEDQLVVVWSGPEEPPVIVGSLDPTAGAPKARGTFLAFGSWLSRESASDLDHRIAALRERGTPFAIELATTSHTYIEAIGRIGGGRPFVRFRDLSAERIAFADLKERHQHLVGEVQTIRAMLEAAPMPVWLRDASGKITWVNPAYAQAVEAPDPDAAAVRGLELLDRAATDAVARLRIQAPAVHARLPLVAAGQRRVFDVVDVAGRDGSAGIATDISDLERIQAELRRTIDFHARTLDQLATAVAIFGADKRLEFYNAAYRGLWNLDTAFLDGRPEDSRILDQLRAARKLPEQADFRLWKKEMLAAYQSLEAREHWWHLPDGQTLRVIANPHPQGGVTYVYENVTERLELEKRHNALVRVQGETLDHLNEAVAVFGSDGRLRLWNPPFVQFWALEENRLAARPHISEVIGDCSRLHDHAQSWLEVKLAVTGLADNRTRLVGRMDRRDGLTLEYAAVPLPDGATMVTFTNVTDSVNVERALMEKNDALEEADRIKTDFVGLVSYELRSPLTNIIGFAHLLADNKTGPLNDKQRDYAGHIMTSSQALMIIVDDILDLATIDAGIMKLDLVETDVAAAVSGAVEGVRDRLDAASIRLATRIAPDVGSFVADQKRVRQILFNLLSNAIRFSPEGGEVRVSAVRDGDDLVLSVEDDGIGIPADQLRTVFDRFHARRQGPNRGGAGLGLSIVKSFVELHGGSIAIHSAEGHGTAVTCRFPGSRHLDDSAVAPTAAE</sequence>
<dbReference type="GO" id="GO:0009927">
    <property type="term" value="F:histidine phosphotransfer kinase activity"/>
    <property type="evidence" value="ECO:0007669"/>
    <property type="project" value="TreeGrafter"/>
</dbReference>
<evidence type="ECO:0000313" key="10">
    <source>
        <dbReference type="Proteomes" id="UP000766595"/>
    </source>
</evidence>
<evidence type="ECO:0000256" key="6">
    <source>
        <dbReference type="SAM" id="Coils"/>
    </source>
</evidence>
<proteinExistence type="predicted"/>
<dbReference type="AlphaFoldDB" id="A0A947D6V8"/>
<dbReference type="CDD" id="cd00075">
    <property type="entry name" value="HATPase"/>
    <property type="match status" value="1"/>
</dbReference>
<dbReference type="InterPro" id="IPR004358">
    <property type="entry name" value="Sig_transdc_His_kin-like_C"/>
</dbReference>
<dbReference type="CDD" id="cd00082">
    <property type="entry name" value="HisKA"/>
    <property type="match status" value="1"/>
</dbReference>
<keyword evidence="5" id="KW-0418">Kinase</keyword>
<comment type="catalytic activity">
    <reaction evidence="1">
        <text>ATP + protein L-histidine = ADP + protein N-phospho-L-histidine.</text>
        <dbReference type="EC" id="2.7.13.3"/>
    </reaction>
</comment>
<dbReference type="Pfam" id="PF00512">
    <property type="entry name" value="HisKA"/>
    <property type="match status" value="1"/>
</dbReference>
<dbReference type="InterPro" id="IPR005467">
    <property type="entry name" value="His_kinase_dom"/>
</dbReference>
<dbReference type="InterPro" id="IPR036890">
    <property type="entry name" value="HATPase_C_sf"/>
</dbReference>
<dbReference type="InterPro" id="IPR003594">
    <property type="entry name" value="HATPase_dom"/>
</dbReference>
<dbReference type="PRINTS" id="PR00344">
    <property type="entry name" value="BCTRLSENSOR"/>
</dbReference>
<protein>
    <recommendedName>
        <fullName evidence="2">histidine kinase</fullName>
        <ecNumber evidence="2">2.7.13.3</ecNumber>
    </recommendedName>
</protein>
<dbReference type="Gene3D" id="3.30.450.20">
    <property type="entry name" value="PAS domain"/>
    <property type="match status" value="2"/>
</dbReference>
<comment type="caution">
    <text evidence="9">The sequence shown here is derived from an EMBL/GenBank/DDBJ whole genome shotgun (WGS) entry which is preliminary data.</text>
</comment>
<dbReference type="InterPro" id="IPR035965">
    <property type="entry name" value="PAS-like_dom_sf"/>
</dbReference>
<dbReference type="PANTHER" id="PTHR43047:SF72">
    <property type="entry name" value="OSMOSENSING HISTIDINE PROTEIN KINASE SLN1"/>
    <property type="match status" value="1"/>
</dbReference>
<feature type="domain" description="Histidine kinase" evidence="8">
    <location>
        <begin position="631"/>
        <end position="848"/>
    </location>
</feature>
<dbReference type="GO" id="GO:0005886">
    <property type="term" value="C:plasma membrane"/>
    <property type="evidence" value="ECO:0007669"/>
    <property type="project" value="TreeGrafter"/>
</dbReference>
<dbReference type="Pfam" id="PF02518">
    <property type="entry name" value="HATPase_c"/>
    <property type="match status" value="1"/>
</dbReference>
<dbReference type="Gene3D" id="1.10.287.130">
    <property type="match status" value="1"/>
</dbReference>
<dbReference type="RefSeq" id="WP_261969785.1">
    <property type="nucleotide sequence ID" value="NZ_JAHHZF010000008.1"/>
</dbReference>
<dbReference type="InterPro" id="IPR036097">
    <property type="entry name" value="HisK_dim/P_sf"/>
</dbReference>
<dbReference type="EMBL" id="JAHHZF010000008">
    <property type="protein sequence ID" value="MBT9291219.1"/>
    <property type="molecule type" value="Genomic_DNA"/>
</dbReference>
<evidence type="ECO:0000256" key="5">
    <source>
        <dbReference type="ARBA" id="ARBA00022777"/>
    </source>
</evidence>